<comment type="caution">
    <text evidence="2">The sequence shown here is derived from an EMBL/GenBank/DDBJ whole genome shotgun (WGS) entry which is preliminary data.</text>
</comment>
<evidence type="ECO:0000313" key="3">
    <source>
        <dbReference type="Proteomes" id="UP000588604"/>
    </source>
</evidence>
<name>A0A841MR27_9BACT</name>
<gene>
    <name evidence="2" type="ORF">FHS59_000096</name>
</gene>
<dbReference type="Proteomes" id="UP000588604">
    <property type="component" value="Unassembled WGS sequence"/>
</dbReference>
<feature type="chain" id="PRO_5032758014" evidence="1">
    <location>
        <begin position="19"/>
        <end position="280"/>
    </location>
</feature>
<reference evidence="2 3" key="1">
    <citation type="submission" date="2020-08" db="EMBL/GenBank/DDBJ databases">
        <title>Genomic Encyclopedia of Type Strains, Phase IV (KMG-IV): sequencing the most valuable type-strain genomes for metagenomic binning, comparative biology and taxonomic classification.</title>
        <authorList>
            <person name="Goeker M."/>
        </authorList>
    </citation>
    <scope>NUCLEOTIDE SEQUENCE [LARGE SCALE GENOMIC DNA]</scope>
    <source>
        <strain evidence="2 3">DSM 102044</strain>
    </source>
</reference>
<dbReference type="RefSeq" id="WP_184492463.1">
    <property type="nucleotide sequence ID" value="NZ_JACIJO010000001.1"/>
</dbReference>
<evidence type="ECO:0000256" key="1">
    <source>
        <dbReference type="SAM" id="SignalP"/>
    </source>
</evidence>
<feature type="signal peptide" evidence="1">
    <location>
        <begin position="1"/>
        <end position="18"/>
    </location>
</feature>
<dbReference type="AlphaFoldDB" id="A0A841MR27"/>
<protein>
    <submittedName>
        <fullName evidence="2">Conjugative transposon TraN protein</fullName>
    </submittedName>
</protein>
<dbReference type="Pfam" id="PF13595">
    <property type="entry name" value="DUF4138"/>
    <property type="match status" value="1"/>
</dbReference>
<keyword evidence="3" id="KW-1185">Reference proteome</keyword>
<organism evidence="2 3">
    <name type="scientific">Algoriphagus iocasae</name>
    <dbReference type="NCBI Taxonomy" id="1836499"/>
    <lineage>
        <taxon>Bacteria</taxon>
        <taxon>Pseudomonadati</taxon>
        <taxon>Bacteroidota</taxon>
        <taxon>Cytophagia</taxon>
        <taxon>Cytophagales</taxon>
        <taxon>Cyclobacteriaceae</taxon>
        <taxon>Algoriphagus</taxon>
    </lineage>
</organism>
<sequence length="280" mass="31134">MKTFMILIALGLSQICHAQFAQQARVKTYPLGIGWNKTTVLIFPAAVVSADFGNGAILAEKDPEAPHILKLKAGERYFPSTSMYVMTVDKELYPFTVSYTNYPDARPIKMAEQKNAEHTTVKLKGTGLTPGEVADFVGEAASREPGAIKWGKRQGKVRLGTGQVFQHEGVLFFQLAVENNSNIDFLTEKWEFFIRDKKQSRRTAVRRVPLEPVARKTAQGVGGKSGAIVVFAFSGFTISDAKIFEIRCFEKNGDRHSMLAIREKKILKADPIVLPQPKQD</sequence>
<dbReference type="EMBL" id="JACIJO010000001">
    <property type="protein sequence ID" value="MBB6324481.1"/>
    <property type="molecule type" value="Genomic_DNA"/>
</dbReference>
<evidence type="ECO:0000313" key="2">
    <source>
        <dbReference type="EMBL" id="MBB6324481.1"/>
    </source>
</evidence>
<proteinExistence type="predicted"/>
<accession>A0A841MR27</accession>
<keyword evidence="1" id="KW-0732">Signal</keyword>
<dbReference type="InterPro" id="IPR022298">
    <property type="entry name" value="Conjug_transposon_TraN"/>
</dbReference>